<evidence type="ECO:0000256" key="2">
    <source>
        <dbReference type="ARBA" id="ARBA00022729"/>
    </source>
</evidence>
<evidence type="ECO:0000256" key="4">
    <source>
        <dbReference type="ARBA" id="ARBA00023139"/>
    </source>
</evidence>
<dbReference type="PANTHER" id="PTHR43649">
    <property type="entry name" value="ARABINOSE-BINDING PROTEIN-RELATED"/>
    <property type="match status" value="1"/>
</dbReference>
<dbReference type="InterPro" id="IPR050490">
    <property type="entry name" value="Bact_solute-bd_prot1"/>
</dbReference>
<evidence type="ECO:0000256" key="3">
    <source>
        <dbReference type="ARBA" id="ARBA00023136"/>
    </source>
</evidence>
<evidence type="ECO:0000256" key="1">
    <source>
        <dbReference type="ARBA" id="ARBA00022475"/>
    </source>
</evidence>
<gene>
    <name evidence="6" type="ORF">V8P97_06210</name>
</gene>
<dbReference type="Pfam" id="PF01547">
    <property type="entry name" value="SBP_bac_1"/>
    <property type="match status" value="1"/>
</dbReference>
<dbReference type="Gene3D" id="3.40.190.10">
    <property type="entry name" value="Periplasmic binding protein-like II"/>
    <property type="match status" value="1"/>
</dbReference>
<comment type="caution">
    <text evidence="6">The sequence shown here is derived from an EMBL/GenBank/DDBJ whole genome shotgun (WGS) entry which is preliminary data.</text>
</comment>
<organism evidence="6 7">
    <name type="scientific">Bifidobacterium favimelis</name>
    <dbReference type="NCBI Taxonomy" id="3122979"/>
    <lineage>
        <taxon>Bacteria</taxon>
        <taxon>Bacillati</taxon>
        <taxon>Actinomycetota</taxon>
        <taxon>Actinomycetes</taxon>
        <taxon>Bifidobacteriales</taxon>
        <taxon>Bifidobacteriaceae</taxon>
        <taxon>Bifidobacterium</taxon>
    </lineage>
</organism>
<keyword evidence="3" id="KW-0472">Membrane</keyword>
<keyword evidence="4" id="KW-0564">Palmitate</keyword>
<keyword evidence="1" id="KW-1003">Cell membrane</keyword>
<sequence length="433" mass="48426">MGFFNEEGRWGGGLRLPKQVGRWLKLLLSLIAALGMVVSTSACGGAQSQKVLYFWNGLTGDDGPAMQRIIKAYNDRNPEYKVVFQPMNGGDLTTKIYSVMQTGRNIPDLVINDSFTASVLQSQGLLNPSETWTKYQPELKESNFLPQAWQNTVNNGKSYGIPLYMFQMAIYYNKDLIKKYGLESILDDGLVTTDEIASMKGKLPKGVYGLCLGNLPWAMMSLLYSAGGNIEDGVKDMTADEWRKPLKALRDLNDQGMLSPIDSDGEQVFASGHSVFGMLGTWAQGNMSKTLGKDKVGEANTLQYGTDHPSNFLYQQSWLQLKDKNRPEERVKAAADFIDFVYRNWMMWSDVGSISPAYRDLNNPEYGKLIQASFTNGKREREWIKTSNYLYGGYATAGWGSFTDIVYSNISLEDGLKTLDLMTQGQIQIQEQA</sequence>
<reference evidence="6 7" key="1">
    <citation type="submission" date="2024-02" db="EMBL/GenBank/DDBJ databases">
        <title>Bifidobacterium honeyensis sp. nov., isolated from the comb honey.</title>
        <authorList>
            <person name="Liu W."/>
            <person name="Li Y."/>
        </authorList>
    </citation>
    <scope>NUCLEOTIDE SEQUENCE [LARGE SCALE GENOMIC DNA]</scope>
    <source>
        <strain evidence="6 7">IMAU50988</strain>
    </source>
</reference>
<keyword evidence="2" id="KW-0732">Signal</keyword>
<dbReference type="InterPro" id="IPR006059">
    <property type="entry name" value="SBP"/>
</dbReference>
<proteinExistence type="predicted"/>
<dbReference type="PANTHER" id="PTHR43649:SF33">
    <property type="entry name" value="POLYGALACTURONAN_RHAMNOGALACTURONAN-BINDING PROTEIN YTCQ"/>
    <property type="match status" value="1"/>
</dbReference>
<protein>
    <submittedName>
        <fullName evidence="6">Extracellular solute-binding protein</fullName>
    </submittedName>
</protein>
<dbReference type="EMBL" id="JBANBB010000001">
    <property type="protein sequence ID" value="MEK0307052.1"/>
    <property type="molecule type" value="Genomic_DNA"/>
</dbReference>
<keyword evidence="5" id="KW-0449">Lipoprotein</keyword>
<dbReference type="RefSeq" id="WP_340486269.1">
    <property type="nucleotide sequence ID" value="NZ_JBANDZ010000001.1"/>
</dbReference>
<evidence type="ECO:0000313" key="7">
    <source>
        <dbReference type="Proteomes" id="UP001373159"/>
    </source>
</evidence>
<dbReference type="SUPFAM" id="SSF53850">
    <property type="entry name" value="Periplasmic binding protein-like II"/>
    <property type="match status" value="1"/>
</dbReference>
<keyword evidence="7" id="KW-1185">Reference proteome</keyword>
<evidence type="ECO:0000256" key="5">
    <source>
        <dbReference type="ARBA" id="ARBA00023288"/>
    </source>
</evidence>
<dbReference type="Proteomes" id="UP001373159">
    <property type="component" value="Unassembled WGS sequence"/>
</dbReference>
<evidence type="ECO:0000313" key="6">
    <source>
        <dbReference type="EMBL" id="MEK0307052.1"/>
    </source>
</evidence>
<name>A0ABU8ZR90_9BIFI</name>
<accession>A0ABU8ZR90</accession>